<dbReference type="Proteomes" id="UP001054837">
    <property type="component" value="Unassembled WGS sequence"/>
</dbReference>
<evidence type="ECO:0000256" key="1">
    <source>
        <dbReference type="SAM" id="MobiDB-lite"/>
    </source>
</evidence>
<reference evidence="2 3" key="1">
    <citation type="submission" date="2021-06" db="EMBL/GenBank/DDBJ databases">
        <title>Caerostris darwini draft genome.</title>
        <authorList>
            <person name="Kono N."/>
            <person name="Arakawa K."/>
        </authorList>
    </citation>
    <scope>NUCLEOTIDE SEQUENCE [LARGE SCALE GENOMIC DNA]</scope>
</reference>
<dbReference type="EMBL" id="BPLQ01012586">
    <property type="protein sequence ID" value="GIY66391.1"/>
    <property type="molecule type" value="Genomic_DNA"/>
</dbReference>
<protein>
    <submittedName>
        <fullName evidence="2">Uncharacterized protein</fullName>
    </submittedName>
</protein>
<feature type="region of interest" description="Disordered" evidence="1">
    <location>
        <begin position="51"/>
        <end position="96"/>
    </location>
</feature>
<accession>A0AAV4V8X1</accession>
<feature type="compositionally biased region" description="Polar residues" evidence="1">
    <location>
        <begin position="53"/>
        <end position="66"/>
    </location>
</feature>
<evidence type="ECO:0000313" key="3">
    <source>
        <dbReference type="Proteomes" id="UP001054837"/>
    </source>
</evidence>
<proteinExistence type="predicted"/>
<organism evidence="2 3">
    <name type="scientific">Caerostris darwini</name>
    <dbReference type="NCBI Taxonomy" id="1538125"/>
    <lineage>
        <taxon>Eukaryota</taxon>
        <taxon>Metazoa</taxon>
        <taxon>Ecdysozoa</taxon>
        <taxon>Arthropoda</taxon>
        <taxon>Chelicerata</taxon>
        <taxon>Arachnida</taxon>
        <taxon>Araneae</taxon>
        <taxon>Araneomorphae</taxon>
        <taxon>Entelegynae</taxon>
        <taxon>Araneoidea</taxon>
        <taxon>Araneidae</taxon>
        <taxon>Caerostris</taxon>
    </lineage>
</organism>
<comment type="caution">
    <text evidence="2">The sequence shown here is derived from an EMBL/GenBank/DDBJ whole genome shotgun (WGS) entry which is preliminary data.</text>
</comment>
<name>A0AAV4V8X1_9ARAC</name>
<sequence length="96" mass="10388">MLLDGLRNVRSTYPTAETSRDVRKVVMDPEVFLHQRPRFSDKGIGAALFRTDNLPTQGTQRESPSLSKGKEPGEVEETVAGGGEADLRTSGCPIGT</sequence>
<keyword evidence="3" id="KW-1185">Reference proteome</keyword>
<evidence type="ECO:0000313" key="2">
    <source>
        <dbReference type="EMBL" id="GIY66391.1"/>
    </source>
</evidence>
<dbReference type="AlphaFoldDB" id="A0AAV4V8X1"/>
<gene>
    <name evidence="2" type="ORF">CDAR_11171</name>
</gene>